<dbReference type="PROSITE" id="PS51450">
    <property type="entry name" value="LRR"/>
    <property type="match status" value="3"/>
</dbReference>
<evidence type="ECO:0000256" key="3">
    <source>
        <dbReference type="ARBA" id="ARBA00022588"/>
    </source>
</evidence>
<keyword evidence="11 17" id="KW-0472">Membrane</keyword>
<evidence type="ECO:0000256" key="18">
    <source>
        <dbReference type="SAM" id="SignalP"/>
    </source>
</evidence>
<dbReference type="InterPro" id="IPR035897">
    <property type="entry name" value="Toll_tir_struct_dom_sf"/>
</dbReference>
<dbReference type="Gene3D" id="3.40.50.10140">
    <property type="entry name" value="Toll/interleukin-1 receptor homology (TIR) domain"/>
    <property type="match status" value="1"/>
</dbReference>
<feature type="chain" id="PRO_5047199996" description="TIR domain-containing protein" evidence="18">
    <location>
        <begin position="22"/>
        <end position="1133"/>
    </location>
</feature>
<keyword evidence="12" id="KW-0675">Receptor</keyword>
<dbReference type="InterPro" id="IPR001611">
    <property type="entry name" value="Leu-rich_rpt"/>
</dbReference>
<keyword evidence="5 17" id="KW-0812">Transmembrane</keyword>
<evidence type="ECO:0000313" key="21">
    <source>
        <dbReference type="Proteomes" id="UP001642483"/>
    </source>
</evidence>
<feature type="domain" description="TIR" evidence="19">
    <location>
        <begin position="979"/>
        <end position="1122"/>
    </location>
</feature>
<keyword evidence="8" id="KW-0967">Endosome</keyword>
<dbReference type="Gene3D" id="3.80.10.10">
    <property type="entry name" value="Ribonuclease Inhibitor"/>
    <property type="match status" value="4"/>
</dbReference>
<comment type="similarity">
    <text evidence="2">Belongs to the Toll-like receptor family.</text>
</comment>
<keyword evidence="7" id="KW-0677">Repeat</keyword>
<comment type="caution">
    <text evidence="20">The sequence shown here is derived from an EMBL/GenBank/DDBJ whole genome shotgun (WGS) entry which is preliminary data.</text>
</comment>
<evidence type="ECO:0000256" key="9">
    <source>
        <dbReference type="ARBA" id="ARBA00022859"/>
    </source>
</evidence>
<dbReference type="EMBL" id="CAWYQH010000002">
    <property type="protein sequence ID" value="CAK8673052.1"/>
    <property type="molecule type" value="Genomic_DNA"/>
</dbReference>
<protein>
    <recommendedName>
        <fullName evidence="19">TIR domain-containing protein</fullName>
    </recommendedName>
</protein>
<dbReference type="InterPro" id="IPR003591">
    <property type="entry name" value="Leu-rich_rpt_typical-subtyp"/>
</dbReference>
<keyword evidence="9" id="KW-0391">Immunity</keyword>
<dbReference type="PROSITE" id="PS50104">
    <property type="entry name" value="TIR"/>
    <property type="match status" value="1"/>
</dbReference>
<dbReference type="SMART" id="SM00369">
    <property type="entry name" value="LRR_TYP"/>
    <property type="match status" value="7"/>
</dbReference>
<evidence type="ECO:0000259" key="19">
    <source>
        <dbReference type="PROSITE" id="PS50104"/>
    </source>
</evidence>
<reference evidence="20 21" key="1">
    <citation type="submission" date="2024-02" db="EMBL/GenBank/DDBJ databases">
        <authorList>
            <person name="Daric V."/>
            <person name="Darras S."/>
        </authorList>
    </citation>
    <scope>NUCLEOTIDE SEQUENCE [LARGE SCALE GENOMIC DNA]</scope>
</reference>
<keyword evidence="13" id="KW-0325">Glycoprotein</keyword>
<dbReference type="InterPro" id="IPR000157">
    <property type="entry name" value="TIR_dom"/>
</dbReference>
<keyword evidence="10 17" id="KW-1133">Transmembrane helix</keyword>
<comment type="subcellular location">
    <subcellularLocation>
        <location evidence="15">Endomembrane system</location>
        <topology evidence="15">Single-pass type I membrane protein</topology>
    </subcellularLocation>
    <subcellularLocation>
        <location evidence="1">Endosome</location>
    </subcellularLocation>
</comment>
<proteinExistence type="inferred from homology"/>
<dbReference type="SUPFAM" id="SSF52058">
    <property type="entry name" value="L domain-like"/>
    <property type="match status" value="2"/>
</dbReference>
<evidence type="ECO:0000256" key="13">
    <source>
        <dbReference type="ARBA" id="ARBA00023180"/>
    </source>
</evidence>
<sequence>MAAIRLILFVFLLMLIRDGTTISIVDPCDDMTHNITIAELDTGLSDIYDDIGYPQWMLKPLKFILCSSRGLSSVPETLSDEVEILNLQINVIRVYRKNNFRKYANLVALMLDFNCAARATEQGFPVCHDDVTIEAGTFVSLRKLKYLNLQGNNMASLPELPCSLKYLGISQVYLNAVTTKEMCFRDLDVLDAFDNYNDVQGDLPKGRKFSLINNEGKSSKSKLRSLKVRYNNWKHVPVHLFNRNILILDLSSNPIGKLRQNDFRNIPKVKYLYLREILANDRPAEFNGKMFQYLLELEFLDLSQNSIHHFSDDLFVNNIKLKHLDLRENCLWRYVANPTFIPWQNLEYLDISLNGNCLPGLIRPTTATTSSRNSSREKESAVFNNETAATSPTSSSSLLVLRTGVLLTNATGWSTSQDSTTADITTVEPSVDETAHERNTDTVKRKNEHLVLGKSYSRFWKLRYLYLGPPPKVAEEMNECYRHVIFHRINSRSFRNVENLINLTDVSLTCLSVLHLAPDSFVNLSALKNVYVSKNRLRYAEDIKKSRRHTGGKVEMKKQHNCERKKSIFDASHNSFEKIPEDMFQSIPFVTHIDISSNRLSSIQKNNFEITPCLKHLDLRGNLIDYVDPLAFATLARLSHLYMGGETAGLTGRSNFDFLANIRRSGLNLIFHYSNIFDPGYHSEEFLADKVTQVDLSHSDISIMTQNDNQEFCRHFPYLQRITMDFCAIDYATFLDDCRLVEYLSLQSNHLTIFPMDTFVKMKQLTILKMSSNRLTELDMVLVKKLPILEALFVSKNRIKTIRNGHYLKKSNSLRYLDVSNNYIKHVGDQVFPYSFLLTVEILDLRWNPVICECSMHRTFGKWFKNDGVDLDKTPGFFLQCTPSTDVYLTYASSGGCVQCTSDENGRSLVDYTILEECKGYFQQCLATIFSTFILVFMISGMAVKSKTLRRKVYEYIAEDIRKMSLIAKPKARRRRQNYIYHAFVVYDADHIPAGDWIEYELVPRLSDGKPSFHVAVLGKDDQCGMTPVKQLLFNLQASRKVILVITDNYFRSAKGQYIIAVLETLAYEHQHDKMILIQYESDRKAGGLIRNRLRKRPETVLTKPELKEDQPLFYSALRIALKSEVLISEDEC</sequence>
<keyword evidence="6 18" id="KW-0732">Signal</keyword>
<evidence type="ECO:0000256" key="1">
    <source>
        <dbReference type="ARBA" id="ARBA00004177"/>
    </source>
</evidence>
<feature type="transmembrane region" description="Helical" evidence="17">
    <location>
        <begin position="921"/>
        <end position="944"/>
    </location>
</feature>
<evidence type="ECO:0000256" key="10">
    <source>
        <dbReference type="ARBA" id="ARBA00022989"/>
    </source>
</evidence>
<dbReference type="PANTHER" id="PTHR47410">
    <property type="entry name" value="TOLL-LIKE RECEPTOR 7-RELATED"/>
    <property type="match status" value="1"/>
</dbReference>
<dbReference type="PANTHER" id="PTHR47410:SF5">
    <property type="entry name" value="TOLL-LIKE RECEPTOR 3"/>
    <property type="match status" value="1"/>
</dbReference>
<keyword evidence="21" id="KW-1185">Reference proteome</keyword>
<dbReference type="Pfam" id="PF13855">
    <property type="entry name" value="LRR_8"/>
    <property type="match status" value="3"/>
</dbReference>
<name>A0ABP0F444_CLALP</name>
<evidence type="ECO:0000256" key="7">
    <source>
        <dbReference type="ARBA" id="ARBA00022737"/>
    </source>
</evidence>
<evidence type="ECO:0000256" key="8">
    <source>
        <dbReference type="ARBA" id="ARBA00022753"/>
    </source>
</evidence>
<gene>
    <name evidence="20" type="ORF">CVLEPA_LOCUS2840</name>
</gene>
<keyword evidence="3" id="KW-0399">Innate immunity</keyword>
<feature type="signal peptide" evidence="18">
    <location>
        <begin position="1"/>
        <end position="21"/>
    </location>
</feature>
<organism evidence="20 21">
    <name type="scientific">Clavelina lepadiformis</name>
    <name type="common">Light-bulb sea squirt</name>
    <name type="synonym">Ascidia lepadiformis</name>
    <dbReference type="NCBI Taxonomy" id="159417"/>
    <lineage>
        <taxon>Eukaryota</taxon>
        <taxon>Metazoa</taxon>
        <taxon>Chordata</taxon>
        <taxon>Tunicata</taxon>
        <taxon>Ascidiacea</taxon>
        <taxon>Aplousobranchia</taxon>
        <taxon>Clavelinidae</taxon>
        <taxon>Clavelina</taxon>
    </lineage>
</organism>
<evidence type="ECO:0000256" key="12">
    <source>
        <dbReference type="ARBA" id="ARBA00023170"/>
    </source>
</evidence>
<evidence type="ECO:0000256" key="4">
    <source>
        <dbReference type="ARBA" id="ARBA00022614"/>
    </source>
</evidence>
<keyword evidence="4" id="KW-0433">Leucine-rich repeat</keyword>
<dbReference type="SUPFAM" id="SSF52200">
    <property type="entry name" value="Toll/Interleukin receptor TIR domain"/>
    <property type="match status" value="1"/>
</dbReference>
<evidence type="ECO:0000256" key="17">
    <source>
        <dbReference type="SAM" id="Phobius"/>
    </source>
</evidence>
<evidence type="ECO:0000313" key="20">
    <source>
        <dbReference type="EMBL" id="CAK8673052.1"/>
    </source>
</evidence>
<evidence type="ECO:0000256" key="2">
    <source>
        <dbReference type="ARBA" id="ARBA00009634"/>
    </source>
</evidence>
<evidence type="ECO:0000256" key="14">
    <source>
        <dbReference type="ARBA" id="ARBA00023198"/>
    </source>
</evidence>
<dbReference type="InterPro" id="IPR032675">
    <property type="entry name" value="LRR_dom_sf"/>
</dbReference>
<dbReference type="SMART" id="SM00365">
    <property type="entry name" value="LRR_SD22"/>
    <property type="match status" value="5"/>
</dbReference>
<keyword evidence="14" id="KW-0395">Inflammatory response</keyword>
<evidence type="ECO:0000256" key="5">
    <source>
        <dbReference type="ARBA" id="ARBA00022692"/>
    </source>
</evidence>
<accession>A0ABP0F444</accession>
<evidence type="ECO:0000256" key="6">
    <source>
        <dbReference type="ARBA" id="ARBA00022729"/>
    </source>
</evidence>
<evidence type="ECO:0000256" key="15">
    <source>
        <dbReference type="ARBA" id="ARBA00046288"/>
    </source>
</evidence>
<evidence type="ECO:0000256" key="11">
    <source>
        <dbReference type="ARBA" id="ARBA00023136"/>
    </source>
</evidence>
<dbReference type="Proteomes" id="UP001642483">
    <property type="component" value="Unassembled WGS sequence"/>
</dbReference>
<feature type="region of interest" description="Disordered" evidence="16">
    <location>
        <begin position="365"/>
        <end position="392"/>
    </location>
</feature>
<evidence type="ECO:0000256" key="16">
    <source>
        <dbReference type="SAM" id="MobiDB-lite"/>
    </source>
</evidence>